<feature type="compositionally biased region" description="Polar residues" evidence="1">
    <location>
        <begin position="112"/>
        <end position="125"/>
    </location>
</feature>
<evidence type="ECO:0000313" key="3">
    <source>
        <dbReference type="Proteomes" id="UP000095009"/>
    </source>
</evidence>
<organism evidence="2 3">
    <name type="scientific">Nadsonia fulvescens var. elongata DSM 6958</name>
    <dbReference type="NCBI Taxonomy" id="857566"/>
    <lineage>
        <taxon>Eukaryota</taxon>
        <taxon>Fungi</taxon>
        <taxon>Dikarya</taxon>
        <taxon>Ascomycota</taxon>
        <taxon>Saccharomycotina</taxon>
        <taxon>Dipodascomycetes</taxon>
        <taxon>Dipodascales</taxon>
        <taxon>Dipodascales incertae sedis</taxon>
        <taxon>Nadsonia</taxon>
    </lineage>
</organism>
<dbReference type="AlphaFoldDB" id="A0A1E3PDN0"/>
<dbReference type="Gene3D" id="1.10.472.10">
    <property type="entry name" value="Cyclin-like"/>
    <property type="match status" value="1"/>
</dbReference>
<name>A0A1E3PDN0_9ASCO</name>
<feature type="region of interest" description="Disordered" evidence="1">
    <location>
        <begin position="798"/>
        <end position="826"/>
    </location>
</feature>
<dbReference type="Pfam" id="PF08613">
    <property type="entry name" value="Cyclin"/>
    <property type="match status" value="2"/>
</dbReference>
<feature type="region of interest" description="Disordered" evidence="1">
    <location>
        <begin position="102"/>
        <end position="153"/>
    </location>
</feature>
<proteinExistence type="predicted"/>
<dbReference type="PANTHER" id="PTHR15615">
    <property type="match status" value="1"/>
</dbReference>
<dbReference type="CDD" id="cd20558">
    <property type="entry name" value="CYCLIN_ScPCL7-like"/>
    <property type="match status" value="1"/>
</dbReference>
<sequence>MTNYPNSQSHQTDAPNGTLAMDIDVDADVYVNTENNTDEHTTIISRDTDSATPNLTVIVDSSMTPQLTSFDEFSHPVEGKTQTVPVDHNPRMTHLSNIDFIDSHGSGPIGIPQNQHQQQFQSKPSTAFKRLQHLHQSQASGTTPSSSGGGSYFDNSSFSNGSIPNYGGVPIYNNNKNTNVNSNNIMGMAMMGNPGSLGANPPQYGFSVSPNTTASPFYSSSHLRHNININPNGGGMEAEAFYNSSSVSSIPCQYNRPSSVSSSYKSATTTMAYGSVAYGNNDGATSSSFHYGNSIPMSSSFSGAVTNDPVMASGASNTSIFTSSTPGSSSNASSSYTSTPFESKCHSRASLARSSGTSTPHIVSGASRTSLLTSRLTADSNNNSIHHFDDNSSLGSRKSSMDNSSPSTSHQTLNRQKSQLSTASDSNSNTPGSFNSFLPFPPSTTATTTLSQGAIVVANSDSNINSKDTSKGISNMTRLAIARSTTALGTPRAPSAVSTAPEEAQTGKIELEVNVPKSQPERKIRETEEKMEEEEEMDDFEEPFDIVNHPIPDLLMMLTALLQKIVEANDALHPQHYHHATQSQSQQSASTKNKYTANVLAFHGRNVPAISLHSYLLRILKYCPTTNEVFLSLLVYFDRIAKRANSGDFAGLQNFGASCGHTLSRDQANEGDDHASCSGGDSYDGEPPMSGSLLNSQQRNEFLPRGQTINSTQLFVMDSYNIHRLIITGVTVASKFFSDVFYKNSRYAKVGGLPVDELNHLELQFLLLTDFRLMIPVEDLLRYGNLLVKFWKLEQKDKDKGDDSTQATTASGVAIPSPGSNNMDTN</sequence>
<feature type="region of interest" description="Disordered" evidence="1">
    <location>
        <begin position="347"/>
        <end position="440"/>
    </location>
</feature>
<dbReference type="GO" id="GO:0016538">
    <property type="term" value="F:cyclin-dependent protein serine/threonine kinase regulator activity"/>
    <property type="evidence" value="ECO:0007669"/>
    <property type="project" value="TreeGrafter"/>
</dbReference>
<dbReference type="GO" id="GO:0005634">
    <property type="term" value="C:nucleus"/>
    <property type="evidence" value="ECO:0007669"/>
    <property type="project" value="TreeGrafter"/>
</dbReference>
<accession>A0A1E3PDN0</accession>
<reference evidence="2 3" key="1">
    <citation type="journal article" date="2016" name="Proc. Natl. Acad. Sci. U.S.A.">
        <title>Comparative genomics of biotechnologically important yeasts.</title>
        <authorList>
            <person name="Riley R."/>
            <person name="Haridas S."/>
            <person name="Wolfe K.H."/>
            <person name="Lopes M.R."/>
            <person name="Hittinger C.T."/>
            <person name="Goeker M."/>
            <person name="Salamov A.A."/>
            <person name="Wisecaver J.H."/>
            <person name="Long T.M."/>
            <person name="Calvey C.H."/>
            <person name="Aerts A.L."/>
            <person name="Barry K.W."/>
            <person name="Choi C."/>
            <person name="Clum A."/>
            <person name="Coughlan A.Y."/>
            <person name="Deshpande S."/>
            <person name="Douglass A.P."/>
            <person name="Hanson S.J."/>
            <person name="Klenk H.-P."/>
            <person name="LaButti K.M."/>
            <person name="Lapidus A."/>
            <person name="Lindquist E.A."/>
            <person name="Lipzen A.M."/>
            <person name="Meier-Kolthoff J.P."/>
            <person name="Ohm R.A."/>
            <person name="Otillar R.P."/>
            <person name="Pangilinan J.L."/>
            <person name="Peng Y."/>
            <person name="Rokas A."/>
            <person name="Rosa C.A."/>
            <person name="Scheuner C."/>
            <person name="Sibirny A.A."/>
            <person name="Slot J.C."/>
            <person name="Stielow J.B."/>
            <person name="Sun H."/>
            <person name="Kurtzman C.P."/>
            <person name="Blackwell M."/>
            <person name="Grigoriev I.V."/>
            <person name="Jeffries T.W."/>
        </authorList>
    </citation>
    <scope>NUCLEOTIDE SEQUENCE [LARGE SCALE GENOMIC DNA]</scope>
    <source>
        <strain evidence="2 3">DSM 6958</strain>
    </source>
</reference>
<dbReference type="PANTHER" id="PTHR15615:SF94">
    <property type="entry name" value="PHO85 CYCLIN-6-RELATED"/>
    <property type="match status" value="1"/>
</dbReference>
<dbReference type="GO" id="GO:0000307">
    <property type="term" value="C:cyclin-dependent protein kinase holoenzyme complex"/>
    <property type="evidence" value="ECO:0007669"/>
    <property type="project" value="UniProtKB-ARBA"/>
</dbReference>
<feature type="compositionally biased region" description="Basic and acidic residues" evidence="1">
    <location>
        <begin position="519"/>
        <end position="528"/>
    </location>
</feature>
<protein>
    <submittedName>
        <fullName evidence="2">Cyclin-domain-containing protein</fullName>
    </submittedName>
</protein>
<feature type="compositionally biased region" description="Polar residues" evidence="1">
    <location>
        <begin position="352"/>
        <end position="436"/>
    </location>
</feature>
<dbReference type="STRING" id="857566.A0A1E3PDN0"/>
<feature type="region of interest" description="Disordered" evidence="1">
    <location>
        <begin position="320"/>
        <end position="339"/>
    </location>
</feature>
<gene>
    <name evidence="2" type="ORF">NADFUDRAFT_84555</name>
</gene>
<evidence type="ECO:0000313" key="2">
    <source>
        <dbReference type="EMBL" id="ODQ63062.1"/>
    </source>
</evidence>
<feature type="region of interest" description="Disordered" evidence="1">
    <location>
        <begin position="485"/>
        <end position="539"/>
    </location>
</feature>
<evidence type="ECO:0000256" key="1">
    <source>
        <dbReference type="SAM" id="MobiDB-lite"/>
    </source>
</evidence>
<dbReference type="InterPro" id="IPR013922">
    <property type="entry name" value="Cyclin_PHO80-like"/>
</dbReference>
<dbReference type="Proteomes" id="UP000095009">
    <property type="component" value="Unassembled WGS sequence"/>
</dbReference>
<dbReference type="GO" id="GO:0019901">
    <property type="term" value="F:protein kinase binding"/>
    <property type="evidence" value="ECO:0007669"/>
    <property type="project" value="InterPro"/>
</dbReference>
<dbReference type="EMBL" id="KV454416">
    <property type="protein sequence ID" value="ODQ63062.1"/>
    <property type="molecule type" value="Genomic_DNA"/>
</dbReference>
<feature type="compositionally biased region" description="Acidic residues" evidence="1">
    <location>
        <begin position="529"/>
        <end position="539"/>
    </location>
</feature>
<dbReference type="OrthoDB" id="1060854at2759"/>
<feature type="region of interest" description="Disordered" evidence="1">
    <location>
        <begin position="668"/>
        <end position="690"/>
    </location>
</feature>
<keyword evidence="3" id="KW-1185">Reference proteome</keyword>